<evidence type="ECO:0000256" key="5">
    <source>
        <dbReference type="ARBA" id="ARBA00022679"/>
    </source>
</evidence>
<dbReference type="PANTHER" id="PTHR12468:SF2">
    <property type="entry name" value="GPI MANNOSYLTRANSFERASE 2"/>
    <property type="match status" value="1"/>
</dbReference>
<dbReference type="InterPro" id="IPR007315">
    <property type="entry name" value="PIG-V/Gpi18"/>
</dbReference>
<reference evidence="11 12" key="1">
    <citation type="submission" date="2024-04" db="EMBL/GenBank/DDBJ databases">
        <title>Complete genome sequence of Nguyenibacter vanlangesis HBCM-1154, a strain capable of nitrogen fixation, IAA production, and phosphorus solubilization isolated from sugarcane soil.</title>
        <authorList>
            <person name="MY HANH P."/>
        </authorList>
    </citation>
    <scope>NUCLEOTIDE SEQUENCE [LARGE SCALE GENOMIC DNA]</scope>
    <source>
        <strain evidence="11 12">HBCM 1154</strain>
    </source>
</reference>
<proteinExistence type="predicted"/>
<comment type="subcellular location">
    <subcellularLocation>
        <location evidence="1">Endoplasmic reticulum membrane</location>
        <topology evidence="1">Multi-pass membrane protein</topology>
    </subcellularLocation>
</comment>
<keyword evidence="9 10" id="KW-0472">Membrane</keyword>
<feature type="transmembrane region" description="Helical" evidence="10">
    <location>
        <begin position="150"/>
        <end position="177"/>
    </location>
</feature>
<comment type="pathway">
    <text evidence="2">Glycolipid biosynthesis; glycosylphosphatidylinositol-anchor biosynthesis.</text>
</comment>
<keyword evidence="4" id="KW-0328">Glycosyltransferase</keyword>
<feature type="transmembrane region" description="Helical" evidence="10">
    <location>
        <begin position="214"/>
        <end position="234"/>
    </location>
</feature>
<protein>
    <recommendedName>
        <fullName evidence="13">Mannosyltransferase (PIG-V)</fullName>
    </recommendedName>
</protein>
<dbReference type="Proteomes" id="UP001449795">
    <property type="component" value="Chromosome"/>
</dbReference>
<gene>
    <name evidence="11" type="ORF">AAC691_10205</name>
</gene>
<sequence>MPAVGVPQREFAGIMAQHGMLLLALAILAWPLGGLAGGLCHWDCLWYEQIATRGYGVAPRTDAADLGQAAWAFFPLYPLLLRAVMDASGLGAHAAGVAINAALFPVLVALAAAYLRQRCGGDRADRAFRIAMLMVLPTGLWFRLPYTECLYAVLLLGCVMALARGWCLGAALLAAALCLTRPTGVICVLIAGLFHGLARTPIPGGAPAARPVRLLEGAAVVAAGGAGLALYILFLDRMLGDGLAFAHVQAAWGHQWRLPVLWIWKGFTRGRWVHLAIAALLEIALIIWGFRIRWRMEAAIVLATFLLACSGSIMSIHRIVLANPFAMILLVRLACAAPPRWRRPLILLCLILDAALAENWLQGGHLLV</sequence>
<dbReference type="PANTHER" id="PTHR12468">
    <property type="entry name" value="GPI MANNOSYLTRANSFERASE 2"/>
    <property type="match status" value="1"/>
</dbReference>
<keyword evidence="8 10" id="KW-1133">Transmembrane helix</keyword>
<evidence type="ECO:0000256" key="8">
    <source>
        <dbReference type="ARBA" id="ARBA00022989"/>
    </source>
</evidence>
<evidence type="ECO:0008006" key="13">
    <source>
        <dbReference type="Google" id="ProtNLM"/>
    </source>
</evidence>
<keyword evidence="3" id="KW-0337">GPI-anchor biosynthesis</keyword>
<evidence type="ECO:0000256" key="3">
    <source>
        <dbReference type="ARBA" id="ARBA00022502"/>
    </source>
</evidence>
<keyword evidence="5" id="KW-0808">Transferase</keyword>
<keyword evidence="7" id="KW-0256">Endoplasmic reticulum</keyword>
<feature type="transmembrane region" description="Helical" evidence="10">
    <location>
        <begin position="272"/>
        <end position="292"/>
    </location>
</feature>
<dbReference type="EMBL" id="CP152276">
    <property type="protein sequence ID" value="XAE44755.1"/>
    <property type="molecule type" value="Genomic_DNA"/>
</dbReference>
<evidence type="ECO:0000256" key="1">
    <source>
        <dbReference type="ARBA" id="ARBA00004477"/>
    </source>
</evidence>
<accession>A0ABZ3DB07</accession>
<evidence type="ECO:0000256" key="6">
    <source>
        <dbReference type="ARBA" id="ARBA00022692"/>
    </source>
</evidence>
<evidence type="ECO:0000313" key="11">
    <source>
        <dbReference type="EMBL" id="XAE44755.1"/>
    </source>
</evidence>
<keyword evidence="12" id="KW-1185">Reference proteome</keyword>
<dbReference type="RefSeq" id="WP_342629964.1">
    <property type="nucleotide sequence ID" value="NZ_CP152276.1"/>
</dbReference>
<feature type="transmembrane region" description="Helical" evidence="10">
    <location>
        <begin position="184"/>
        <end position="202"/>
    </location>
</feature>
<feature type="transmembrane region" description="Helical" evidence="10">
    <location>
        <begin position="298"/>
        <end position="331"/>
    </location>
</feature>
<name>A0ABZ3DB07_9PROT</name>
<organism evidence="11 12">
    <name type="scientific">Nguyenibacter vanlangensis</name>
    <dbReference type="NCBI Taxonomy" id="1216886"/>
    <lineage>
        <taxon>Bacteria</taxon>
        <taxon>Pseudomonadati</taxon>
        <taxon>Pseudomonadota</taxon>
        <taxon>Alphaproteobacteria</taxon>
        <taxon>Acetobacterales</taxon>
        <taxon>Acetobacteraceae</taxon>
        <taxon>Nguyenibacter</taxon>
    </lineage>
</organism>
<evidence type="ECO:0000313" key="12">
    <source>
        <dbReference type="Proteomes" id="UP001449795"/>
    </source>
</evidence>
<evidence type="ECO:0000256" key="2">
    <source>
        <dbReference type="ARBA" id="ARBA00004687"/>
    </source>
</evidence>
<evidence type="ECO:0000256" key="9">
    <source>
        <dbReference type="ARBA" id="ARBA00023136"/>
    </source>
</evidence>
<evidence type="ECO:0000256" key="4">
    <source>
        <dbReference type="ARBA" id="ARBA00022676"/>
    </source>
</evidence>
<feature type="transmembrane region" description="Helical" evidence="10">
    <location>
        <begin position="127"/>
        <end position="144"/>
    </location>
</feature>
<feature type="transmembrane region" description="Helical" evidence="10">
    <location>
        <begin position="90"/>
        <end position="115"/>
    </location>
</feature>
<keyword evidence="6 10" id="KW-0812">Transmembrane</keyword>
<evidence type="ECO:0000256" key="10">
    <source>
        <dbReference type="SAM" id="Phobius"/>
    </source>
</evidence>
<evidence type="ECO:0000256" key="7">
    <source>
        <dbReference type="ARBA" id="ARBA00022824"/>
    </source>
</evidence>